<feature type="domain" description="RNA helicase aquarius beta-barrel" evidence="5">
    <location>
        <begin position="508"/>
        <end position="695"/>
    </location>
</feature>
<feature type="domain" description="DNA2/NAM7 helicase-like C-terminal" evidence="3">
    <location>
        <begin position="1155"/>
        <end position="1348"/>
    </location>
</feature>
<evidence type="ECO:0008006" key="8">
    <source>
        <dbReference type="Google" id="ProtNLM"/>
    </source>
</evidence>
<dbReference type="PANTHER" id="PTHR10887:SF5">
    <property type="entry name" value="RNA HELICASE AQUARIUS"/>
    <property type="match status" value="1"/>
</dbReference>
<organism evidence="6 7">
    <name type="scientific">Cylindrotheca closterium</name>
    <dbReference type="NCBI Taxonomy" id="2856"/>
    <lineage>
        <taxon>Eukaryota</taxon>
        <taxon>Sar</taxon>
        <taxon>Stramenopiles</taxon>
        <taxon>Ochrophyta</taxon>
        <taxon>Bacillariophyta</taxon>
        <taxon>Bacillariophyceae</taxon>
        <taxon>Bacillariophycidae</taxon>
        <taxon>Bacillariales</taxon>
        <taxon>Bacillariaceae</taxon>
        <taxon>Cylindrotheca</taxon>
    </lineage>
</organism>
<feature type="domain" description="DNA2/NAM7 helicase helicase" evidence="2">
    <location>
        <begin position="839"/>
        <end position="1145"/>
    </location>
</feature>
<dbReference type="GO" id="GO:0071013">
    <property type="term" value="C:catalytic step 2 spliceosome"/>
    <property type="evidence" value="ECO:0007669"/>
    <property type="project" value="TreeGrafter"/>
</dbReference>
<dbReference type="Pfam" id="PF13087">
    <property type="entry name" value="AAA_12"/>
    <property type="match status" value="1"/>
</dbReference>
<dbReference type="GO" id="GO:0003729">
    <property type="term" value="F:mRNA binding"/>
    <property type="evidence" value="ECO:0007669"/>
    <property type="project" value="TreeGrafter"/>
</dbReference>
<dbReference type="EMBL" id="CAKOGP040000001">
    <property type="protein sequence ID" value="CAJ1916014.1"/>
    <property type="molecule type" value="Genomic_DNA"/>
</dbReference>
<evidence type="ECO:0000313" key="7">
    <source>
        <dbReference type="Proteomes" id="UP001295423"/>
    </source>
</evidence>
<dbReference type="Gene3D" id="3.40.50.300">
    <property type="entry name" value="P-loop containing nucleotide triphosphate hydrolases"/>
    <property type="match status" value="2"/>
</dbReference>
<protein>
    <recommendedName>
        <fullName evidence="8">Intron-binding protein aquarius</fullName>
    </recommendedName>
</protein>
<dbReference type="CDD" id="cd18808">
    <property type="entry name" value="SF1_C_Upf1"/>
    <property type="match status" value="1"/>
</dbReference>
<dbReference type="InterPro" id="IPR032174">
    <property type="entry name" value="Aquarius_N"/>
</dbReference>
<evidence type="ECO:0000259" key="2">
    <source>
        <dbReference type="Pfam" id="PF13086"/>
    </source>
</evidence>
<dbReference type="Proteomes" id="UP001295423">
    <property type="component" value="Unassembled WGS sequence"/>
</dbReference>
<evidence type="ECO:0000313" key="6">
    <source>
        <dbReference type="EMBL" id="CAJ1916014.1"/>
    </source>
</evidence>
<proteinExistence type="predicted"/>
<feature type="region of interest" description="Disordered" evidence="1">
    <location>
        <begin position="1"/>
        <end position="27"/>
    </location>
</feature>
<dbReference type="InterPro" id="IPR048966">
    <property type="entry name" value="Aquarius_b-barrel"/>
</dbReference>
<reference evidence="6" key="1">
    <citation type="submission" date="2023-08" db="EMBL/GenBank/DDBJ databases">
        <authorList>
            <person name="Audoor S."/>
            <person name="Bilcke G."/>
        </authorList>
    </citation>
    <scope>NUCLEOTIDE SEQUENCE</scope>
</reference>
<evidence type="ECO:0000259" key="5">
    <source>
        <dbReference type="Pfam" id="PF21143"/>
    </source>
</evidence>
<dbReference type="Pfam" id="PF13086">
    <property type="entry name" value="AAA_11"/>
    <property type="match status" value="1"/>
</dbReference>
<dbReference type="SUPFAM" id="SSF52540">
    <property type="entry name" value="P-loop containing nucleoside triphosphate hydrolases"/>
    <property type="match status" value="1"/>
</dbReference>
<comment type="caution">
    <text evidence="6">The sequence shown here is derived from an EMBL/GenBank/DDBJ whole genome shotgun (WGS) entry which is preliminary data.</text>
</comment>
<feature type="domain" description="RNA helicase aquarius N-terminal" evidence="4">
    <location>
        <begin position="86"/>
        <end position="406"/>
    </location>
</feature>
<dbReference type="Pfam" id="PF16399">
    <property type="entry name" value="Aquarius_N_1st"/>
    <property type="match status" value="1"/>
</dbReference>
<dbReference type="InterPro" id="IPR027417">
    <property type="entry name" value="P-loop_NTPase"/>
</dbReference>
<evidence type="ECO:0000259" key="4">
    <source>
        <dbReference type="Pfam" id="PF16399"/>
    </source>
</evidence>
<dbReference type="InterPro" id="IPR047187">
    <property type="entry name" value="SF1_C_Upf1"/>
</dbReference>
<dbReference type="CDD" id="cd17935">
    <property type="entry name" value="EEXXQc_AQR"/>
    <property type="match status" value="1"/>
</dbReference>
<dbReference type="FunFam" id="3.40.50.300:FF:002863">
    <property type="entry name" value="Pre-mRNA-splicing factor cwf11"/>
    <property type="match status" value="1"/>
</dbReference>
<dbReference type="GO" id="GO:0004386">
    <property type="term" value="F:helicase activity"/>
    <property type="evidence" value="ECO:0007669"/>
    <property type="project" value="InterPro"/>
</dbReference>
<name>A0AAD2FB93_9STRA</name>
<accession>A0AAD2FB93</accession>
<sequence>MAAKRRKSDSSSRPSKKQQAAKDTEIEGAKIPPLPSLYKLCVTDGTEAQQMDNIKQWEERGALTEVVWPFLVENPSSKLFYHGCHLLVLLISHHFAEGSFLGTYSLDFVNDETTTQSVLEKLLYKTEHKDYSLQTKIIHFMIVALSSSNEMLCKTVVKTLIGVQLVHWLPDRRRELELKKSAGLRRNFAQSKKEDIWLVQTTHHFLDLLEGRSEFGQLVKIQKEGVDADEMTMGVPTDVWIFIHRYLELLIDLLSMASCRLFLVPYLDAIHFAIKCRLAVGNKFAVPENLILVQHLLGRINSLLSFPTEESTQKHLSKVDVVSKHHSRATILQKMAHRHYPDELKAVIYAGVGLLCSDQERRSYLERCLIGFSDESLQKLMYKMCLLPEDENALMTRSFLVQVLSNHLSIPPYPMDQLRSFPLYPTETTLWDHNVIPPSNRELRISSVLALPKLNAKYLSFQDYLMRNFELVRLESAYEIRSDLVNAVKRVRPLLRQSALDESEDIQLSTEFAGWSRMSLEIDQPLTITQVQPPKLGETVSAKVTAEVSIDLQHCGDSIREEWDGIGEHDNLFLVAVDASKMSGKPAPLMKDYHLHHGIHKMWDSDTGEKRVPDDEDSTFCERYGITMVRGCMVRSVRNESGTVLSEPGVEVPDEQRANTKRIFKIELDSAQYVMDRKSGAGTDSYKDFNLIVRRHGRENNFKAVLETIRGLLEGAGSIERVIPQWLQKLVLGTDDKTVASHRSESMKEYAVKTVGVNKPSDFLDFGDTFLSESHLRESFQGKMTIDGKKKATKGSNDNPRRNYSIRITETDGQPIMEAKSEPFPKGITGNPVRFTPLQVEAIHSGLSPGLTMVVGPPGTGKTDVAVQIIASLHHSFPTQRTVIITHSNAALNDIFSKVMARGDVNERYMVRLGAGERDLDLESTHDFTKIGRVAYSIQRRTELLERVQQLSESLGLSGKASRGADGSPSYTCESAEYFYKLQVSKAKRDFDAKVEALTAEKGSEPDVSSIFPFSKYFKVEGEIVVADAVLYFQQLQGIFEELAEYRPYEVLRSQRQRANYLITKQARIVAMTCTHAAIARSNLIELGFEYDNIVMEESGQMMEIESFIPFLLQRGKTDDSVAGLSRLKRVCMLGDHNQLPPVVKHAAFARFSNLDQSLFTRLIKLGVPYIQLDKQGRARPELMKLYSWRYNNLGNLPHVQSRPEFQLANAGFAHTMQLINVEDFQGSGESCPTPFYYQNLGEAEYVVALFQYMVLIGYTPGQISILTTYNGQKELISDIVSQRCGAGMPLEGIRPRNISTVDQYQGQQNDIILLSLVRTKTVGHLRDVRRLVVAVSRARLGLYVFCREGLFANCHELKNTMQQFEDKPSKLQLISGETLPSERTLEDDIPSDKVFDVQDVSHLGSIVHSMQEQTLEGMEDPPSE</sequence>
<evidence type="ECO:0000256" key="1">
    <source>
        <dbReference type="SAM" id="MobiDB-lite"/>
    </source>
</evidence>
<keyword evidence="7" id="KW-1185">Reference proteome</keyword>
<dbReference type="InterPro" id="IPR045055">
    <property type="entry name" value="DNA2/NAM7-like"/>
</dbReference>
<dbReference type="InterPro" id="IPR041677">
    <property type="entry name" value="DNA2/NAM7_AAA_11"/>
</dbReference>
<evidence type="ECO:0000259" key="3">
    <source>
        <dbReference type="Pfam" id="PF13087"/>
    </source>
</evidence>
<dbReference type="InterPro" id="IPR041679">
    <property type="entry name" value="DNA2/NAM7-like_C"/>
</dbReference>
<gene>
    <name evidence="6" type="ORF">CYCCA115_LOCUS737</name>
</gene>
<dbReference type="Pfam" id="PF21143">
    <property type="entry name" value="Aquarius_N_2nd"/>
    <property type="match status" value="1"/>
</dbReference>
<dbReference type="PANTHER" id="PTHR10887">
    <property type="entry name" value="DNA2/NAM7 HELICASE FAMILY"/>
    <property type="match status" value="1"/>
</dbReference>